<gene>
    <name evidence="1" type="ORF">NH14_032690</name>
</gene>
<evidence type="ECO:0000313" key="1">
    <source>
        <dbReference type="EMBL" id="NLP65815.1"/>
    </source>
</evidence>
<evidence type="ECO:0000313" key="2">
    <source>
        <dbReference type="Proteomes" id="UP000030460"/>
    </source>
</evidence>
<reference evidence="1" key="2">
    <citation type="submission" date="2020-04" db="EMBL/GenBank/DDBJ databases">
        <authorList>
            <person name="Alexandrino P."/>
            <person name="Mendonca T."/>
            <person name="Guaman L."/>
            <person name="Cherix J."/>
            <person name="Lozano-Sakalauskas G."/>
            <person name="Fujita A."/>
            <person name="Filho E.R."/>
            <person name="Long P."/>
            <person name="Padilla G."/>
            <person name="Taciro M.K."/>
            <person name="Gomez J.G."/>
            <person name="Silva L.F."/>
            <person name="Torres M."/>
        </authorList>
    </citation>
    <scope>NUCLEOTIDE SEQUENCE</scope>
    <source>
        <strain evidence="1">LMG 19450</strain>
    </source>
</reference>
<dbReference type="AlphaFoldDB" id="A0A8T6ZMS8"/>
<name>A0A8T6ZMS8_9BURK</name>
<evidence type="ECO:0008006" key="3">
    <source>
        <dbReference type="Google" id="ProtNLM"/>
    </source>
</evidence>
<reference evidence="1" key="1">
    <citation type="journal article" date="2015" name="Genome Announc.">
        <title>Draft Genome Sequence of the Polyhydroxyalkanoate-Producing Bacterium Burkholderia sacchari LMG 19450 Isolated from Brazilian Sugarcane Plantation Soil.</title>
        <authorList>
            <person name="Alexandrino P.M."/>
            <person name="Mendonca T.T."/>
            <person name="Guaman Bautista L.P."/>
            <person name="Cherix J."/>
            <person name="Lozano-Sakalauskas G.C."/>
            <person name="Fujita A."/>
            <person name="Ramos Filho E."/>
            <person name="Long P."/>
            <person name="Padilla G."/>
            <person name="Taciro M.K."/>
            <person name="Gomez J.G."/>
            <person name="Silva L.F."/>
        </authorList>
    </citation>
    <scope>NUCLEOTIDE SEQUENCE</scope>
    <source>
        <strain evidence="1">LMG 19450</strain>
    </source>
</reference>
<proteinExistence type="predicted"/>
<organism evidence="1 2">
    <name type="scientific">Paraburkholderia sacchari</name>
    <dbReference type="NCBI Taxonomy" id="159450"/>
    <lineage>
        <taxon>Bacteria</taxon>
        <taxon>Pseudomonadati</taxon>
        <taxon>Pseudomonadota</taxon>
        <taxon>Betaproteobacteria</taxon>
        <taxon>Burkholderiales</taxon>
        <taxon>Burkholderiaceae</taxon>
        <taxon>Paraburkholderia</taxon>
    </lineage>
</organism>
<sequence length="105" mass="11442">MNTPPVMNLVTPDTMPTPAVAPNNMQQFNNDASGLSQFAQEVQGMVESKSTRIGALLDPNRKHRLSTSEMLWLQAAMGDYSVTMLTISSTAQSLTSSIQTLLQKQ</sequence>
<accession>A0A8T6ZMS8</accession>
<protein>
    <recommendedName>
        <fullName evidence="3">Type III secretion protein</fullName>
    </recommendedName>
</protein>
<dbReference type="EMBL" id="JTDB02000018">
    <property type="protein sequence ID" value="NLP65815.1"/>
    <property type="molecule type" value="Genomic_DNA"/>
</dbReference>
<comment type="caution">
    <text evidence="1">The sequence shown here is derived from an EMBL/GenBank/DDBJ whole genome shotgun (WGS) entry which is preliminary data.</text>
</comment>
<dbReference type="RefSeq" id="WP_152617313.1">
    <property type="nucleotide sequence ID" value="NZ_CADFGF010000022.1"/>
</dbReference>
<dbReference type="Proteomes" id="UP000030460">
    <property type="component" value="Unassembled WGS sequence"/>
</dbReference>
<keyword evidence="2" id="KW-1185">Reference proteome</keyword>